<dbReference type="GO" id="GO:0006950">
    <property type="term" value="P:response to stress"/>
    <property type="evidence" value="ECO:0007669"/>
    <property type="project" value="TreeGrafter"/>
</dbReference>
<protein>
    <recommendedName>
        <fullName evidence="1">HTH marR-type domain-containing protein</fullName>
    </recommendedName>
</protein>
<proteinExistence type="predicted"/>
<gene>
    <name evidence="2" type="ORF">DEA8626_03462</name>
</gene>
<dbReference type="InterPro" id="IPR036388">
    <property type="entry name" value="WH-like_DNA-bd_sf"/>
</dbReference>
<dbReference type="Pfam" id="PF12802">
    <property type="entry name" value="MarR_2"/>
    <property type="match status" value="1"/>
</dbReference>
<dbReference type="SMART" id="SM00347">
    <property type="entry name" value="HTH_MARR"/>
    <property type="match status" value="1"/>
</dbReference>
<evidence type="ECO:0000259" key="1">
    <source>
        <dbReference type="SMART" id="SM00347"/>
    </source>
</evidence>
<reference evidence="2 3" key="1">
    <citation type="submission" date="2018-03" db="EMBL/GenBank/DDBJ databases">
        <authorList>
            <person name="Keele B.F."/>
        </authorList>
    </citation>
    <scope>NUCLEOTIDE SEQUENCE [LARGE SCALE GENOMIC DNA]</scope>
    <source>
        <strain evidence="2 3">CECT 8626</strain>
    </source>
</reference>
<evidence type="ECO:0000313" key="2">
    <source>
        <dbReference type="EMBL" id="SPH24410.1"/>
    </source>
</evidence>
<keyword evidence="3" id="KW-1185">Reference proteome</keyword>
<dbReference type="InterPro" id="IPR000835">
    <property type="entry name" value="HTH_MarR-typ"/>
</dbReference>
<name>A0A2R8BM46_9RHOB</name>
<dbReference type="PANTHER" id="PTHR33164">
    <property type="entry name" value="TRANSCRIPTIONAL REGULATOR, MARR FAMILY"/>
    <property type="match status" value="1"/>
</dbReference>
<sequence length="155" mass="17122">MISSKRRSLGLASLFEQIVRATYDKRGPLNLQPAQWSALRYFDRAGVRARTVSGLAKYMGVTMGPASRAARALERRRLLISEKNTEDARSIVYTLTSLGQELMETDPLNRLAAAFDCLQAADLEVISRSLVNIAESLSSKNVFALDATDRRQEGG</sequence>
<dbReference type="PANTHER" id="PTHR33164:SF89">
    <property type="entry name" value="MARR FAMILY REGULATORY PROTEIN"/>
    <property type="match status" value="1"/>
</dbReference>
<dbReference type="RefSeq" id="WP_108854414.1">
    <property type="nucleotide sequence ID" value="NZ_OMOQ01000003.1"/>
</dbReference>
<dbReference type="EMBL" id="OMOQ01000003">
    <property type="protein sequence ID" value="SPH24410.1"/>
    <property type="molecule type" value="Genomic_DNA"/>
</dbReference>
<dbReference type="Proteomes" id="UP000244924">
    <property type="component" value="Unassembled WGS sequence"/>
</dbReference>
<feature type="domain" description="HTH marR-type" evidence="1">
    <location>
        <begin position="24"/>
        <end position="123"/>
    </location>
</feature>
<dbReference type="Gene3D" id="1.10.10.10">
    <property type="entry name" value="Winged helix-like DNA-binding domain superfamily/Winged helix DNA-binding domain"/>
    <property type="match status" value="1"/>
</dbReference>
<dbReference type="AlphaFoldDB" id="A0A2R8BM46"/>
<dbReference type="InterPro" id="IPR036390">
    <property type="entry name" value="WH_DNA-bd_sf"/>
</dbReference>
<dbReference type="GO" id="GO:0003700">
    <property type="term" value="F:DNA-binding transcription factor activity"/>
    <property type="evidence" value="ECO:0007669"/>
    <property type="project" value="InterPro"/>
</dbReference>
<evidence type="ECO:0000313" key="3">
    <source>
        <dbReference type="Proteomes" id="UP000244924"/>
    </source>
</evidence>
<dbReference type="InterPro" id="IPR039422">
    <property type="entry name" value="MarR/SlyA-like"/>
</dbReference>
<accession>A0A2R8BM46</accession>
<dbReference type="SUPFAM" id="SSF46785">
    <property type="entry name" value="Winged helix' DNA-binding domain"/>
    <property type="match status" value="1"/>
</dbReference>
<organism evidence="2 3">
    <name type="scientific">Albidovulum aquaemixtae</name>
    <dbReference type="NCBI Taxonomy" id="1542388"/>
    <lineage>
        <taxon>Bacteria</taxon>
        <taxon>Pseudomonadati</taxon>
        <taxon>Pseudomonadota</taxon>
        <taxon>Alphaproteobacteria</taxon>
        <taxon>Rhodobacterales</taxon>
        <taxon>Paracoccaceae</taxon>
        <taxon>Albidovulum</taxon>
    </lineage>
</organism>